<evidence type="ECO:0000313" key="4">
    <source>
        <dbReference type="Proteomes" id="UP000007882"/>
    </source>
</evidence>
<dbReference type="KEGG" id="ams:AMIS_57860"/>
<dbReference type="Gene3D" id="3.30.70.100">
    <property type="match status" value="1"/>
</dbReference>
<dbReference type="SUPFAM" id="SSF55008">
    <property type="entry name" value="HMA, heavy metal-associated domain"/>
    <property type="match status" value="1"/>
</dbReference>
<feature type="domain" description="HMA" evidence="2">
    <location>
        <begin position="2"/>
        <end position="67"/>
    </location>
</feature>
<dbReference type="eggNOG" id="COG2608">
    <property type="taxonomic scope" value="Bacteria"/>
</dbReference>
<evidence type="ECO:0000259" key="2">
    <source>
        <dbReference type="PROSITE" id="PS50846"/>
    </source>
</evidence>
<dbReference type="InterPro" id="IPR036163">
    <property type="entry name" value="HMA_dom_sf"/>
</dbReference>
<dbReference type="PROSITE" id="PS01047">
    <property type="entry name" value="HMA_1"/>
    <property type="match status" value="1"/>
</dbReference>
<evidence type="ECO:0000313" key="3">
    <source>
        <dbReference type="EMBL" id="BAL91006.1"/>
    </source>
</evidence>
<dbReference type="InterPro" id="IPR000428">
    <property type="entry name" value="Cu-bd"/>
</dbReference>
<protein>
    <submittedName>
        <fullName evidence="3">Putative copper chaperone</fullName>
    </submittedName>
</protein>
<dbReference type="PATRIC" id="fig|512565.3.peg.5784"/>
<dbReference type="InterPro" id="IPR017969">
    <property type="entry name" value="Heavy-metal-associated_CS"/>
</dbReference>
<dbReference type="STRING" id="512565.AMIS_57860"/>
<proteinExistence type="predicted"/>
<dbReference type="CDD" id="cd00371">
    <property type="entry name" value="HMA"/>
    <property type="match status" value="1"/>
</dbReference>
<dbReference type="AlphaFoldDB" id="I0HDB9"/>
<dbReference type="OrthoDB" id="9813965at2"/>
<accession>I0HDB9</accession>
<dbReference type="PRINTS" id="PR00944">
    <property type="entry name" value="CUEXPORT"/>
</dbReference>
<gene>
    <name evidence="3" type="ordered locus">AMIS_57860</name>
</gene>
<dbReference type="RefSeq" id="WP_014445894.1">
    <property type="nucleotide sequence ID" value="NC_017093.1"/>
</dbReference>
<dbReference type="Proteomes" id="UP000007882">
    <property type="component" value="Chromosome"/>
</dbReference>
<reference evidence="3 4" key="1">
    <citation type="submission" date="2012-02" db="EMBL/GenBank/DDBJ databases">
        <title>Complete genome sequence of Actinoplanes missouriensis 431 (= NBRC 102363).</title>
        <authorList>
            <person name="Ohnishi Y."/>
            <person name="Ishikawa J."/>
            <person name="Sekine M."/>
            <person name="Hosoyama A."/>
            <person name="Harada T."/>
            <person name="Narita H."/>
            <person name="Hata T."/>
            <person name="Konno Y."/>
            <person name="Tutikane K."/>
            <person name="Fujita N."/>
            <person name="Horinouchi S."/>
            <person name="Hayakawa M."/>
        </authorList>
    </citation>
    <scope>NUCLEOTIDE SEQUENCE [LARGE SCALE GENOMIC DNA]</scope>
    <source>
        <strain evidence="4">ATCC 14538 / DSM 43046 / CBS 188.64 / JCM 3121 / NBRC 102363 / NCIMB 12654 / NRRL B-3342 / UNCC 431</strain>
    </source>
</reference>
<organism evidence="3 4">
    <name type="scientific">Actinoplanes missouriensis (strain ATCC 14538 / DSM 43046 / CBS 188.64 / JCM 3121 / NBRC 102363 / NCIMB 12654 / NRRL B-3342 / UNCC 431)</name>
    <dbReference type="NCBI Taxonomy" id="512565"/>
    <lineage>
        <taxon>Bacteria</taxon>
        <taxon>Bacillati</taxon>
        <taxon>Actinomycetota</taxon>
        <taxon>Actinomycetes</taxon>
        <taxon>Micromonosporales</taxon>
        <taxon>Micromonosporaceae</taxon>
        <taxon>Actinoplanes</taxon>
    </lineage>
</organism>
<keyword evidence="4" id="KW-1185">Reference proteome</keyword>
<dbReference type="Pfam" id="PF00403">
    <property type="entry name" value="HMA"/>
    <property type="match status" value="1"/>
</dbReference>
<dbReference type="HOGENOM" id="CLU_134973_13_1_11"/>
<dbReference type="EMBL" id="AP012319">
    <property type="protein sequence ID" value="BAL91006.1"/>
    <property type="molecule type" value="Genomic_DNA"/>
</dbReference>
<sequence>MQTTTYSVTGMTCDHCANSVSAELGRIAGVTDVRVELASGTVVVTSTEALDRDAVAAAVDEAGYELGVTP</sequence>
<dbReference type="InterPro" id="IPR006121">
    <property type="entry name" value="HMA_dom"/>
</dbReference>
<name>I0HDB9_ACTM4</name>
<dbReference type="GO" id="GO:0005507">
    <property type="term" value="F:copper ion binding"/>
    <property type="evidence" value="ECO:0007669"/>
    <property type="project" value="InterPro"/>
</dbReference>
<evidence type="ECO:0000256" key="1">
    <source>
        <dbReference type="ARBA" id="ARBA00022723"/>
    </source>
</evidence>
<dbReference type="PROSITE" id="PS50846">
    <property type="entry name" value="HMA_2"/>
    <property type="match status" value="1"/>
</dbReference>
<keyword evidence="1" id="KW-0479">Metal-binding</keyword>
<dbReference type="GO" id="GO:0006825">
    <property type="term" value="P:copper ion transport"/>
    <property type="evidence" value="ECO:0007669"/>
    <property type="project" value="InterPro"/>
</dbReference>